<evidence type="ECO:0000313" key="3">
    <source>
        <dbReference type="Proteomes" id="UP000494172"/>
    </source>
</evidence>
<organism evidence="2 3">
    <name type="scientific">Burkholderia arboris</name>
    <dbReference type="NCBI Taxonomy" id="488730"/>
    <lineage>
        <taxon>Bacteria</taxon>
        <taxon>Pseudomonadati</taxon>
        <taxon>Pseudomonadota</taxon>
        <taxon>Betaproteobacteria</taxon>
        <taxon>Burkholderiales</taxon>
        <taxon>Burkholderiaceae</taxon>
        <taxon>Burkholderia</taxon>
        <taxon>Burkholderia cepacia complex</taxon>
    </lineage>
</organism>
<dbReference type="Proteomes" id="UP000494172">
    <property type="component" value="Unassembled WGS sequence"/>
</dbReference>
<reference evidence="2 3" key="1">
    <citation type="submission" date="2019-09" db="EMBL/GenBank/DDBJ databases">
        <authorList>
            <person name="Depoorter E."/>
        </authorList>
    </citation>
    <scope>NUCLEOTIDE SEQUENCE [LARGE SCALE GENOMIC DNA]</scope>
    <source>
        <strain evidence="2">LMG 24066</strain>
    </source>
</reference>
<gene>
    <name evidence="2" type="ORF">BAR24066_01516</name>
</gene>
<keyword evidence="1" id="KW-0472">Membrane</keyword>
<proteinExistence type="predicted"/>
<evidence type="ECO:0000313" key="2">
    <source>
        <dbReference type="EMBL" id="VWB34899.1"/>
    </source>
</evidence>
<comment type="caution">
    <text evidence="2">The sequence shown here is derived from an EMBL/GenBank/DDBJ whole genome shotgun (WGS) entry which is preliminary data.</text>
</comment>
<evidence type="ECO:0000256" key="1">
    <source>
        <dbReference type="SAM" id="Phobius"/>
    </source>
</evidence>
<accession>A0A9Q9UPA3</accession>
<dbReference type="RefSeq" id="WP_174991957.1">
    <property type="nucleotide sequence ID" value="NZ_CABVPX010000005.1"/>
</dbReference>
<dbReference type="EMBL" id="CABVPX010000005">
    <property type="protein sequence ID" value="VWB34899.1"/>
    <property type="molecule type" value="Genomic_DNA"/>
</dbReference>
<keyword evidence="1" id="KW-1133">Transmembrane helix</keyword>
<protein>
    <submittedName>
        <fullName evidence="2">Uncharacterized protein</fullName>
    </submittedName>
</protein>
<dbReference type="AlphaFoldDB" id="A0A9Q9UPA3"/>
<sequence length="72" mass="8288">MKLTDLNAQARHDWLREEQSPRIMPSEPARQSNFEKSKVFRWTIVACLLFVAVNIFQDDPIVAPTTTSQITV</sequence>
<feature type="transmembrane region" description="Helical" evidence="1">
    <location>
        <begin position="39"/>
        <end position="56"/>
    </location>
</feature>
<name>A0A9Q9UPA3_9BURK</name>
<keyword evidence="1" id="KW-0812">Transmembrane</keyword>